<organism evidence="2 3">
    <name type="scientific">Champsocephalus gunnari</name>
    <name type="common">Mackerel icefish</name>
    <dbReference type="NCBI Taxonomy" id="52237"/>
    <lineage>
        <taxon>Eukaryota</taxon>
        <taxon>Metazoa</taxon>
        <taxon>Chordata</taxon>
        <taxon>Craniata</taxon>
        <taxon>Vertebrata</taxon>
        <taxon>Euteleostomi</taxon>
        <taxon>Actinopterygii</taxon>
        <taxon>Neopterygii</taxon>
        <taxon>Teleostei</taxon>
        <taxon>Neoteleostei</taxon>
        <taxon>Acanthomorphata</taxon>
        <taxon>Eupercaria</taxon>
        <taxon>Perciformes</taxon>
        <taxon>Notothenioidei</taxon>
        <taxon>Channichthyidae</taxon>
        <taxon>Champsocephalus</taxon>
    </lineage>
</organism>
<proteinExistence type="predicted"/>
<feature type="region of interest" description="Disordered" evidence="1">
    <location>
        <begin position="64"/>
        <end position="97"/>
    </location>
</feature>
<evidence type="ECO:0000313" key="3">
    <source>
        <dbReference type="Proteomes" id="UP001331515"/>
    </source>
</evidence>
<protein>
    <submittedName>
        <fullName evidence="2">Uncharacterized protein</fullName>
    </submittedName>
</protein>
<name>A0AAN8CQ19_CHAGU</name>
<feature type="compositionally biased region" description="Low complexity" evidence="1">
    <location>
        <begin position="69"/>
        <end position="87"/>
    </location>
</feature>
<keyword evidence="3" id="KW-1185">Reference proteome</keyword>
<sequence length="97" mass="10098">MDRGLEDMRLATPLSKEGMGKEKRPATDPELLIAGRGGLPPAVPVLPPLLLLLLLARAMEGGTQGGAAVGQDARQARRGQQPALLQQSEHTAGGRGL</sequence>
<gene>
    <name evidence="2" type="ORF">CgunFtcFv8_016059</name>
</gene>
<reference evidence="2 3" key="1">
    <citation type="journal article" date="2023" name="Mol. Biol. Evol.">
        <title>Genomics of Secondarily Temperate Adaptation in the Only Non-Antarctic Icefish.</title>
        <authorList>
            <person name="Rivera-Colon A.G."/>
            <person name="Rayamajhi N."/>
            <person name="Minhas B.F."/>
            <person name="Madrigal G."/>
            <person name="Bilyk K.T."/>
            <person name="Yoon V."/>
            <person name="Hune M."/>
            <person name="Gregory S."/>
            <person name="Cheng C.H.C."/>
            <person name="Catchen J.M."/>
        </authorList>
    </citation>
    <scope>NUCLEOTIDE SEQUENCE [LARGE SCALE GENOMIC DNA]</scope>
    <source>
        <tissue evidence="2">White muscle</tissue>
    </source>
</reference>
<comment type="caution">
    <text evidence="2">The sequence shown here is derived from an EMBL/GenBank/DDBJ whole genome shotgun (WGS) entry which is preliminary data.</text>
</comment>
<dbReference type="Proteomes" id="UP001331515">
    <property type="component" value="Unassembled WGS sequence"/>
</dbReference>
<evidence type="ECO:0000256" key="1">
    <source>
        <dbReference type="SAM" id="MobiDB-lite"/>
    </source>
</evidence>
<evidence type="ECO:0000313" key="2">
    <source>
        <dbReference type="EMBL" id="KAK5907961.1"/>
    </source>
</evidence>
<dbReference type="AlphaFoldDB" id="A0AAN8CQ19"/>
<feature type="compositionally biased region" description="Basic and acidic residues" evidence="1">
    <location>
        <begin position="18"/>
        <end position="27"/>
    </location>
</feature>
<dbReference type="EMBL" id="JAURVH010001529">
    <property type="protein sequence ID" value="KAK5907961.1"/>
    <property type="molecule type" value="Genomic_DNA"/>
</dbReference>
<feature type="region of interest" description="Disordered" evidence="1">
    <location>
        <begin position="1"/>
        <end position="28"/>
    </location>
</feature>
<accession>A0AAN8CQ19</accession>